<sequence length="278" mass="31368">MNIKMICIDLDGTLFTNKKKVITTNCRQAIKEAHEKGIEIVITTGRIYNNAVQISKSIGVNCPVIAANGAVIMDRGFKREIFCNKLDYKKCIDIMRMAKKHKVTVHFYTKDTIITNGLLGYIIGSIYVNFNKDKEYGINLDKCISYKKSIEKFRKYSEEIVKCVIYSKDRRRIISFKKEIEEKSDLAIFGSGEYSIELSSNGISKGKAVEILAEDLKIKREEIMCIGDNENDISMIKYAGIGVAMGNAVSKLKDVADYITDTNYNDGVAKAIKKFVLD</sequence>
<dbReference type="PROSITE" id="PS01229">
    <property type="entry name" value="COF_2"/>
    <property type="match status" value="1"/>
</dbReference>
<gene>
    <name evidence="1" type="ORF">H9661_03110</name>
</gene>
<dbReference type="SFLD" id="SFLDS00003">
    <property type="entry name" value="Haloacid_Dehalogenase"/>
    <property type="match status" value="1"/>
</dbReference>
<dbReference type="InterPro" id="IPR000150">
    <property type="entry name" value="Cof"/>
</dbReference>
<organism evidence="1 2">
    <name type="scientific">Clostridium cibarium</name>
    <dbReference type="NCBI Taxonomy" id="2762247"/>
    <lineage>
        <taxon>Bacteria</taxon>
        <taxon>Bacillati</taxon>
        <taxon>Bacillota</taxon>
        <taxon>Clostridia</taxon>
        <taxon>Eubacteriales</taxon>
        <taxon>Clostridiaceae</taxon>
        <taxon>Clostridium</taxon>
    </lineage>
</organism>
<dbReference type="Gene3D" id="3.40.50.1000">
    <property type="entry name" value="HAD superfamily/HAD-like"/>
    <property type="match status" value="1"/>
</dbReference>
<evidence type="ECO:0000313" key="2">
    <source>
        <dbReference type="Proteomes" id="UP000627781"/>
    </source>
</evidence>
<name>A0ABR8PQ98_9CLOT</name>
<dbReference type="Pfam" id="PF08282">
    <property type="entry name" value="Hydrolase_3"/>
    <property type="match status" value="1"/>
</dbReference>
<evidence type="ECO:0000313" key="1">
    <source>
        <dbReference type="EMBL" id="MBD7910339.1"/>
    </source>
</evidence>
<dbReference type="InterPro" id="IPR036412">
    <property type="entry name" value="HAD-like_sf"/>
</dbReference>
<accession>A0ABR8PQ98</accession>
<dbReference type="EMBL" id="JACSRA010000003">
    <property type="protein sequence ID" value="MBD7910339.1"/>
    <property type="molecule type" value="Genomic_DNA"/>
</dbReference>
<reference evidence="1 2" key="1">
    <citation type="submission" date="2020-08" db="EMBL/GenBank/DDBJ databases">
        <title>A Genomic Blueprint of the Chicken Gut Microbiome.</title>
        <authorList>
            <person name="Gilroy R."/>
            <person name="Ravi A."/>
            <person name="Getino M."/>
            <person name="Pursley I."/>
            <person name="Horton D.L."/>
            <person name="Alikhan N.-F."/>
            <person name="Baker D."/>
            <person name="Gharbi K."/>
            <person name="Hall N."/>
            <person name="Watson M."/>
            <person name="Adriaenssens E.M."/>
            <person name="Foster-Nyarko E."/>
            <person name="Jarju S."/>
            <person name="Secka A."/>
            <person name="Antonio M."/>
            <person name="Oren A."/>
            <person name="Chaudhuri R."/>
            <person name="La Ragione R.M."/>
            <person name="Hildebrand F."/>
            <person name="Pallen M.J."/>
        </authorList>
    </citation>
    <scope>NUCLEOTIDE SEQUENCE [LARGE SCALE GENOMIC DNA]</scope>
    <source>
        <strain evidence="1 2">Sa3CVN1</strain>
    </source>
</reference>
<protein>
    <submittedName>
        <fullName evidence="1">HAD family phosphatase</fullName>
    </submittedName>
</protein>
<dbReference type="PANTHER" id="PTHR10000">
    <property type="entry name" value="PHOSPHOSERINE PHOSPHATASE"/>
    <property type="match status" value="1"/>
</dbReference>
<dbReference type="PANTHER" id="PTHR10000:SF8">
    <property type="entry name" value="HAD SUPERFAMILY HYDROLASE-LIKE, TYPE 3"/>
    <property type="match status" value="1"/>
</dbReference>
<dbReference type="CDD" id="cd07516">
    <property type="entry name" value="HAD_Pase"/>
    <property type="match status" value="1"/>
</dbReference>
<dbReference type="RefSeq" id="WP_191767705.1">
    <property type="nucleotide sequence ID" value="NZ_JACSRA010000003.1"/>
</dbReference>
<dbReference type="SFLD" id="SFLDG01144">
    <property type="entry name" value="C2.B.4:_PGP_Like"/>
    <property type="match status" value="1"/>
</dbReference>
<proteinExistence type="predicted"/>
<keyword evidence="2" id="KW-1185">Reference proteome</keyword>
<dbReference type="InterPro" id="IPR006379">
    <property type="entry name" value="HAD-SF_hydro_IIB"/>
</dbReference>
<dbReference type="NCBIfam" id="TIGR01484">
    <property type="entry name" value="HAD-SF-IIB"/>
    <property type="match status" value="1"/>
</dbReference>
<dbReference type="SUPFAM" id="SSF56784">
    <property type="entry name" value="HAD-like"/>
    <property type="match status" value="1"/>
</dbReference>
<dbReference type="InterPro" id="IPR023214">
    <property type="entry name" value="HAD_sf"/>
</dbReference>
<dbReference type="SFLD" id="SFLDG01140">
    <property type="entry name" value="C2.B:_Phosphomannomutase_and_P"/>
    <property type="match status" value="1"/>
</dbReference>
<comment type="caution">
    <text evidence="1">The sequence shown here is derived from an EMBL/GenBank/DDBJ whole genome shotgun (WGS) entry which is preliminary data.</text>
</comment>
<dbReference type="Proteomes" id="UP000627781">
    <property type="component" value="Unassembled WGS sequence"/>
</dbReference>
<dbReference type="NCBIfam" id="TIGR00099">
    <property type="entry name" value="Cof-subfamily"/>
    <property type="match status" value="1"/>
</dbReference>
<dbReference type="Gene3D" id="3.30.1240.10">
    <property type="match status" value="1"/>
</dbReference>